<evidence type="ECO:0008006" key="5">
    <source>
        <dbReference type="Google" id="ProtNLM"/>
    </source>
</evidence>
<dbReference type="GO" id="GO:0015293">
    <property type="term" value="F:symporter activity"/>
    <property type="evidence" value="ECO:0007669"/>
    <property type="project" value="InterPro"/>
</dbReference>
<feature type="transmembrane region" description="Helical" evidence="2">
    <location>
        <begin position="301"/>
        <end position="325"/>
    </location>
</feature>
<feature type="transmembrane region" description="Helical" evidence="2">
    <location>
        <begin position="143"/>
        <end position="164"/>
    </location>
</feature>
<dbReference type="OrthoDB" id="7535551at2"/>
<protein>
    <recommendedName>
        <fullName evidence="5">MFS transporter</fullName>
    </recommendedName>
</protein>
<dbReference type="RefSeq" id="WP_044330583.1">
    <property type="nucleotide sequence ID" value="NZ_CP010836.1"/>
</dbReference>
<evidence type="ECO:0000256" key="2">
    <source>
        <dbReference type="SAM" id="Phobius"/>
    </source>
</evidence>
<dbReference type="PANTHER" id="PTHR11328">
    <property type="entry name" value="MAJOR FACILITATOR SUPERFAMILY DOMAIN-CONTAINING PROTEIN"/>
    <property type="match status" value="1"/>
</dbReference>
<evidence type="ECO:0000256" key="1">
    <source>
        <dbReference type="ARBA" id="ARBA00009617"/>
    </source>
</evidence>
<sequence length="419" mass="42513">MTRADRPALPAFAATHFGKSLLWTAGDAFALYTMIVVLKLPAAEAGMLFLAGSIWNAGLDAIWGLALARSQTLRRHVGPIGSVAAMVACASFVALPLAPRGATVTAGLLLVLFRTAFALFDVPHNAVTTRFAEIHGHLRIMRLRTLASAGAGLVVALAAIPLLMAGSGALSSAALAALGLVAGLLLLPLPALLATATEVLPTPSEGPRPRIATPVLLFCLIHMIGVGALAAVGKAILHLDRAGAAILLAVPLILAVARLGAIPIWSAIARGIGISTALAIGYGMCALVMLAMPAAMAQGTLAIALAFALFGAGISGVVLLIWSAFSQLLGQTAGTQRLSSAALHYGLLTATTKVGLGVSGYLAALWLGSMSNRPDLSVSTLVSLTLFVVPIAMLCGIGEKLRGSSAARGPYAHSAAVST</sequence>
<feature type="transmembrane region" description="Helical" evidence="2">
    <location>
        <begin position="46"/>
        <end position="68"/>
    </location>
</feature>
<keyword evidence="4" id="KW-1185">Reference proteome</keyword>
<reference evidence="3 4" key="2">
    <citation type="submission" date="2015-02" db="EMBL/GenBank/DDBJ databases">
        <title>The complete genome of Sphingomonas hengshuiensis sp. WHSC-8 isolated from soil of Hengshui Lake.</title>
        <authorList>
            <person name="Wei S."/>
            <person name="Guo J."/>
            <person name="Su C."/>
            <person name="Wu R."/>
            <person name="Zhang Z."/>
            <person name="Liang K."/>
            <person name="Li H."/>
            <person name="Wang T."/>
            <person name="Liu H."/>
            <person name="Zhang C."/>
            <person name="Li Z."/>
            <person name="Wang Q."/>
            <person name="Meng J."/>
        </authorList>
    </citation>
    <scope>NUCLEOTIDE SEQUENCE [LARGE SCALE GENOMIC DNA]</scope>
    <source>
        <strain evidence="3 4">WHSC-8</strain>
    </source>
</reference>
<feature type="transmembrane region" description="Helical" evidence="2">
    <location>
        <begin position="272"/>
        <end position="295"/>
    </location>
</feature>
<dbReference type="Pfam" id="PF13347">
    <property type="entry name" value="MFS_2"/>
    <property type="match status" value="1"/>
</dbReference>
<evidence type="ECO:0000313" key="3">
    <source>
        <dbReference type="EMBL" id="AJP71177.1"/>
    </source>
</evidence>
<dbReference type="Proteomes" id="UP000032300">
    <property type="component" value="Chromosome"/>
</dbReference>
<feature type="transmembrane region" description="Helical" evidence="2">
    <location>
        <begin position="378"/>
        <end position="398"/>
    </location>
</feature>
<keyword evidence="2" id="KW-1133">Transmembrane helix</keyword>
<dbReference type="PANTHER" id="PTHR11328:SF24">
    <property type="entry name" value="MAJOR FACILITATOR SUPERFAMILY (MFS) PROFILE DOMAIN-CONTAINING PROTEIN"/>
    <property type="match status" value="1"/>
</dbReference>
<feature type="transmembrane region" description="Helical" evidence="2">
    <location>
        <begin position="345"/>
        <end position="366"/>
    </location>
</feature>
<dbReference type="GO" id="GO:0005886">
    <property type="term" value="C:plasma membrane"/>
    <property type="evidence" value="ECO:0007669"/>
    <property type="project" value="TreeGrafter"/>
</dbReference>
<accession>A0A7U4J6K1</accession>
<feature type="transmembrane region" description="Helical" evidence="2">
    <location>
        <begin position="80"/>
        <end position="98"/>
    </location>
</feature>
<dbReference type="AlphaFoldDB" id="A0A7U4J6K1"/>
<feature type="transmembrane region" description="Helical" evidence="2">
    <location>
        <begin position="21"/>
        <end position="40"/>
    </location>
</feature>
<feature type="transmembrane region" description="Helical" evidence="2">
    <location>
        <begin position="243"/>
        <end position="265"/>
    </location>
</feature>
<dbReference type="SUPFAM" id="SSF103473">
    <property type="entry name" value="MFS general substrate transporter"/>
    <property type="match status" value="1"/>
</dbReference>
<evidence type="ECO:0000313" key="4">
    <source>
        <dbReference type="Proteomes" id="UP000032300"/>
    </source>
</evidence>
<feature type="transmembrane region" description="Helical" evidence="2">
    <location>
        <begin position="104"/>
        <end position="122"/>
    </location>
</feature>
<feature type="transmembrane region" description="Helical" evidence="2">
    <location>
        <begin position="170"/>
        <end position="194"/>
    </location>
</feature>
<dbReference type="EMBL" id="CP010836">
    <property type="protein sequence ID" value="AJP71177.1"/>
    <property type="molecule type" value="Genomic_DNA"/>
</dbReference>
<gene>
    <name evidence="3" type="ORF">TS85_04120</name>
</gene>
<reference evidence="3 4" key="1">
    <citation type="journal article" date="2015" name="Int. J. Syst. Evol. Microbiol.">
        <title>Sphingomonas hengshuiensis sp. nov., isolated from lake wetland.</title>
        <authorList>
            <person name="Wei S."/>
            <person name="Wang T."/>
            <person name="Liu H."/>
            <person name="Zhang C."/>
            <person name="Guo J."/>
            <person name="Wang Q."/>
            <person name="Liang K."/>
            <person name="Zhang Z."/>
        </authorList>
    </citation>
    <scope>NUCLEOTIDE SEQUENCE [LARGE SCALE GENOMIC DNA]</scope>
    <source>
        <strain evidence="3 4">WHSC-8</strain>
    </source>
</reference>
<dbReference type="InterPro" id="IPR036259">
    <property type="entry name" value="MFS_trans_sf"/>
</dbReference>
<keyword evidence="2" id="KW-0812">Transmembrane</keyword>
<dbReference type="KEGG" id="sphi:TS85_04120"/>
<proteinExistence type="inferred from homology"/>
<dbReference type="GO" id="GO:0008643">
    <property type="term" value="P:carbohydrate transport"/>
    <property type="evidence" value="ECO:0007669"/>
    <property type="project" value="InterPro"/>
</dbReference>
<keyword evidence="2" id="KW-0472">Membrane</keyword>
<name>A0A7U4J6K1_9SPHN</name>
<feature type="transmembrane region" description="Helical" evidence="2">
    <location>
        <begin position="215"/>
        <end position="237"/>
    </location>
</feature>
<dbReference type="InterPro" id="IPR039672">
    <property type="entry name" value="MFS_2"/>
</dbReference>
<comment type="similarity">
    <text evidence="1">Belongs to the sodium:galactoside symporter (TC 2.A.2) family.</text>
</comment>
<organism evidence="3 4">
    <name type="scientific">Sphingomonas hengshuiensis</name>
    <dbReference type="NCBI Taxonomy" id="1609977"/>
    <lineage>
        <taxon>Bacteria</taxon>
        <taxon>Pseudomonadati</taxon>
        <taxon>Pseudomonadota</taxon>
        <taxon>Alphaproteobacteria</taxon>
        <taxon>Sphingomonadales</taxon>
        <taxon>Sphingomonadaceae</taxon>
        <taxon>Sphingomonas</taxon>
    </lineage>
</organism>